<dbReference type="RefSeq" id="WP_005806451.1">
    <property type="nucleotide sequence ID" value="NZ_CP036546.1"/>
</dbReference>
<dbReference type="Proteomes" id="UP000266644">
    <property type="component" value="Unassembled WGS sequence"/>
</dbReference>
<dbReference type="EMBL" id="CP036546">
    <property type="protein sequence ID" value="QCQ46436.1"/>
    <property type="molecule type" value="Genomic_DNA"/>
</dbReference>
<evidence type="ECO:0000313" key="3">
    <source>
        <dbReference type="EMBL" id="RHH15502.1"/>
    </source>
</evidence>
<dbReference type="Proteomes" id="UP000036847">
    <property type="component" value="Chromosome"/>
</dbReference>
<dbReference type="EMBL" id="JAPUAC010000006">
    <property type="protein sequence ID" value="MCZ2654618.1"/>
    <property type="molecule type" value="Genomic_DNA"/>
</dbReference>
<reference evidence="3 5" key="2">
    <citation type="submission" date="2018-08" db="EMBL/GenBank/DDBJ databases">
        <title>A genome reference for cultivated species of the human gut microbiota.</title>
        <authorList>
            <person name="Zou Y."/>
            <person name="Xue W."/>
            <person name="Luo G."/>
        </authorList>
    </citation>
    <scope>NUCLEOTIDE SEQUENCE [LARGE SCALE GENOMIC DNA]</scope>
    <source>
        <strain evidence="3 5">AM18-6</strain>
    </source>
</reference>
<evidence type="ECO:0000313" key="2">
    <source>
        <dbReference type="EMBL" id="QCQ46436.1"/>
    </source>
</evidence>
<dbReference type="EMBL" id="QRJE01000004">
    <property type="protein sequence ID" value="RHH15502.1"/>
    <property type="molecule type" value="Genomic_DNA"/>
</dbReference>
<protein>
    <submittedName>
        <fullName evidence="3">Uncharacterized protein</fullName>
    </submittedName>
</protein>
<evidence type="ECO:0000313" key="5">
    <source>
        <dbReference type="Proteomes" id="UP000266644"/>
    </source>
</evidence>
<organism evidence="3 5">
    <name type="scientific">Bacteroides fragilis</name>
    <dbReference type="NCBI Taxonomy" id="817"/>
    <lineage>
        <taxon>Bacteria</taxon>
        <taxon>Pseudomonadati</taxon>
        <taxon>Bacteroidota</taxon>
        <taxon>Bacteroidia</taxon>
        <taxon>Bacteroidales</taxon>
        <taxon>Bacteroidaceae</taxon>
        <taxon>Bacteroides</taxon>
    </lineage>
</organism>
<dbReference type="AlphaFoldDB" id="A0A396C6Q6"/>
<reference evidence="1" key="4">
    <citation type="submission" date="2022-12" db="EMBL/GenBank/DDBJ databases">
        <title>Development of a Multilocus Sequence Typing Scheme for Bacteroides fragilis Based on Whole Genome Sequencing Data and Clinical Application.</title>
        <authorList>
            <person name="Nielsen F.D."/>
            <person name="Justesen U.S."/>
        </authorList>
    </citation>
    <scope>NUCLEOTIDE SEQUENCE</scope>
    <source>
        <strain evidence="1">BF_BC_ODE_DK_2015_2</strain>
    </source>
</reference>
<reference evidence="2" key="1">
    <citation type="book" date="2014" name="THE 24TH EUROPEAN CONGRESS OF CLINICAL MICROBIOLOGY AND INFECTIOUS DISEASES" publisher="ECCMID 2014" city="Barcelona, Spain">
        <title>Identification of resistance genes in three multidrug-resistant Bacteroides fragilis isolates by whole genome sequencing.</title>
        <editorList>
            <person name="Unknown"/>
            <person name="A."/>
        </editorList>
        <authorList>
            <person name="Sydenham T.V."/>
            <person name="Hasman H."/>
            <person name="Wang M."/>
            <person name="Soki J."/>
            <person name="Nagy E."/>
            <person name="Justesen U.S."/>
        </authorList>
    </citation>
    <scope>NUCLEOTIDE SEQUENCE</scope>
    <source>
        <strain evidence="2">DCMSKEJBY0001B</strain>
    </source>
</reference>
<evidence type="ECO:0000313" key="4">
    <source>
        <dbReference type="Proteomes" id="UP000036847"/>
    </source>
</evidence>
<name>A0A396C6Q6_BACFG</name>
<dbReference type="OrthoDB" id="5422541at2"/>
<accession>A0A396C6Q6</accession>
<gene>
    <name evidence="3" type="ORF">DW228_03155</name>
    <name evidence="2" type="ORF">EC80_017105</name>
    <name evidence="1" type="ORF">O1422_10660</name>
</gene>
<reference evidence="2 4" key="3">
    <citation type="submission" date="2019-03" db="EMBL/GenBank/DDBJ databases">
        <title>Complete genome assembly of MDR B. fragilis.</title>
        <authorList>
            <person name="Sydenham T.V."/>
            <person name="Hasman H."/>
            <person name="Justesen U.S."/>
        </authorList>
    </citation>
    <scope>NUCLEOTIDE SEQUENCE [LARGE SCALE GENOMIC DNA]</scope>
    <source>
        <strain evidence="2 4">DCMSKEJBY0001B</strain>
    </source>
</reference>
<sequence length="441" mass="50651">MYTTTIGKIFLKAYNRKYQKEHTGKSFFIEEFVPLFFDHQKYMMTAGNSPLENPKLSWEDMIKGKKPFETPEQRQARIDKMIRKIESEEADASIAVGYGVSDNTAATTGQVTNIDFPDNKENIYLSWIGAGLGVGVSGGLTISFNHEQILLDIFDGWKYYRDYLERYPWMKGNQINTWNAHWITHRYDDYLYDVDNPTSGMNPVVSVEGEIVNLPTISWVPVVMGIARYFPIDNLVGYLYSIGQSNTTIGFMPFRLQDIISIEHLYSKVFGLPALNDNRRKIESLLGTAFGLRIACQAGTIGIPAMEPKGLKAYFSTGKGLKKIVYKDDNEQKIIINIYLIWILAMLNNEKLWTLSEEFARLLLQYEADAGKMKRDRMNQVGQLFASVSAKQFLNNLIPIIENEKEVEGYRNMGKVLHEMPKDNFPYFNTLIRFQYALLNK</sequence>
<dbReference type="Proteomes" id="UP001075704">
    <property type="component" value="Unassembled WGS sequence"/>
</dbReference>
<evidence type="ECO:0000313" key="1">
    <source>
        <dbReference type="EMBL" id="MCZ2654618.1"/>
    </source>
</evidence>
<proteinExistence type="predicted"/>